<feature type="compositionally biased region" description="Polar residues" evidence="1">
    <location>
        <begin position="175"/>
        <end position="190"/>
    </location>
</feature>
<dbReference type="Gene3D" id="1.10.287.110">
    <property type="entry name" value="DnaJ domain"/>
    <property type="match status" value="1"/>
</dbReference>
<keyword evidence="4" id="KW-1185">Reference proteome</keyword>
<dbReference type="InterPro" id="IPR011990">
    <property type="entry name" value="TPR-like_helical_dom_sf"/>
</dbReference>
<feature type="compositionally biased region" description="Low complexity" evidence="1">
    <location>
        <begin position="590"/>
        <end position="607"/>
    </location>
</feature>
<name>A0ABP0DV50_9PEZI</name>
<dbReference type="InterPro" id="IPR009060">
    <property type="entry name" value="UBA-like_sf"/>
</dbReference>
<evidence type="ECO:0000256" key="1">
    <source>
        <dbReference type="SAM" id="MobiDB-lite"/>
    </source>
</evidence>
<feature type="compositionally biased region" description="Low complexity" evidence="1">
    <location>
        <begin position="309"/>
        <end position="318"/>
    </location>
</feature>
<feature type="region of interest" description="Disordered" evidence="1">
    <location>
        <begin position="630"/>
        <end position="712"/>
    </location>
</feature>
<feature type="domain" description="UBA" evidence="2">
    <location>
        <begin position="346"/>
        <end position="391"/>
    </location>
</feature>
<dbReference type="SUPFAM" id="SSF46934">
    <property type="entry name" value="UBA-like"/>
    <property type="match status" value="1"/>
</dbReference>
<dbReference type="PANTHER" id="PTHR23172:SF19">
    <property type="entry name" value="J DOMAIN-CONTAINING PROTEIN"/>
    <property type="match status" value="1"/>
</dbReference>
<protein>
    <submittedName>
        <fullName evidence="3">Auxilin-like clathrin-binding protein required for normal clathrin function</fullName>
    </submittedName>
</protein>
<feature type="region of interest" description="Disordered" evidence="1">
    <location>
        <begin position="550"/>
        <end position="612"/>
    </location>
</feature>
<organism evidence="3 4">
    <name type="scientific">Sporothrix epigloea</name>
    <dbReference type="NCBI Taxonomy" id="1892477"/>
    <lineage>
        <taxon>Eukaryota</taxon>
        <taxon>Fungi</taxon>
        <taxon>Dikarya</taxon>
        <taxon>Ascomycota</taxon>
        <taxon>Pezizomycotina</taxon>
        <taxon>Sordariomycetes</taxon>
        <taxon>Sordariomycetidae</taxon>
        <taxon>Ophiostomatales</taxon>
        <taxon>Ophiostomataceae</taxon>
        <taxon>Sporothrix</taxon>
    </lineage>
</organism>
<feature type="compositionally biased region" description="Polar residues" evidence="1">
    <location>
        <begin position="577"/>
        <end position="589"/>
    </location>
</feature>
<feature type="compositionally biased region" description="Basic and acidic residues" evidence="1">
    <location>
        <begin position="511"/>
        <end position="522"/>
    </location>
</feature>
<dbReference type="Gene3D" id="1.25.40.10">
    <property type="entry name" value="Tetratricopeptide repeat domain"/>
    <property type="match status" value="1"/>
</dbReference>
<dbReference type="EMBL" id="CAWUOM010000102">
    <property type="protein sequence ID" value="CAK7272160.1"/>
    <property type="molecule type" value="Genomic_DNA"/>
</dbReference>
<feature type="compositionally biased region" description="Gly residues" evidence="1">
    <location>
        <begin position="149"/>
        <end position="158"/>
    </location>
</feature>
<dbReference type="PROSITE" id="PS50030">
    <property type="entry name" value="UBA"/>
    <property type="match status" value="1"/>
</dbReference>
<reference evidence="3 4" key="1">
    <citation type="submission" date="2024-01" db="EMBL/GenBank/DDBJ databases">
        <authorList>
            <person name="Allen C."/>
            <person name="Tagirdzhanova G."/>
        </authorList>
    </citation>
    <scope>NUCLEOTIDE SEQUENCE [LARGE SCALE GENOMIC DNA]</scope>
    <source>
        <strain evidence="3 4">CBS 573.63</strain>
    </source>
</reference>
<feature type="region of interest" description="Disordered" evidence="1">
    <location>
        <begin position="495"/>
        <end position="522"/>
    </location>
</feature>
<feature type="region of interest" description="Disordered" evidence="1">
    <location>
        <begin position="1"/>
        <end position="21"/>
    </location>
</feature>
<dbReference type="SUPFAM" id="SSF48452">
    <property type="entry name" value="TPR-like"/>
    <property type="match status" value="1"/>
</dbReference>
<evidence type="ECO:0000313" key="3">
    <source>
        <dbReference type="EMBL" id="CAK7272160.1"/>
    </source>
</evidence>
<feature type="compositionally biased region" description="Polar residues" evidence="1">
    <location>
        <begin position="668"/>
        <end position="694"/>
    </location>
</feature>
<dbReference type="Gene3D" id="1.10.8.10">
    <property type="entry name" value="DNA helicase RuvA subunit, C-terminal domain"/>
    <property type="match status" value="1"/>
</dbReference>
<dbReference type="InterPro" id="IPR036869">
    <property type="entry name" value="J_dom_sf"/>
</dbReference>
<proteinExistence type="predicted"/>
<feature type="compositionally biased region" description="Polar residues" evidence="1">
    <location>
        <begin position="61"/>
        <end position="109"/>
    </location>
</feature>
<feature type="compositionally biased region" description="Basic and acidic residues" evidence="1">
    <location>
        <begin position="295"/>
        <end position="308"/>
    </location>
</feature>
<feature type="compositionally biased region" description="Low complexity" evidence="1">
    <location>
        <begin position="1"/>
        <end position="14"/>
    </location>
</feature>
<evidence type="ECO:0000259" key="2">
    <source>
        <dbReference type="PROSITE" id="PS50030"/>
    </source>
</evidence>
<feature type="region of interest" description="Disordered" evidence="1">
    <location>
        <begin position="396"/>
        <end position="457"/>
    </location>
</feature>
<feature type="region of interest" description="Disordered" evidence="1">
    <location>
        <begin position="875"/>
        <end position="913"/>
    </location>
</feature>
<dbReference type="SUPFAM" id="SSF46565">
    <property type="entry name" value="Chaperone J-domain"/>
    <property type="match status" value="1"/>
</dbReference>
<dbReference type="InterPro" id="IPR015940">
    <property type="entry name" value="UBA"/>
</dbReference>
<evidence type="ECO:0000313" key="4">
    <source>
        <dbReference type="Proteomes" id="UP001642501"/>
    </source>
</evidence>
<comment type="caution">
    <text evidence="3">The sequence shown here is derived from an EMBL/GenBank/DDBJ whole genome shotgun (WGS) entry which is preliminary data.</text>
</comment>
<sequence length="1038" mass="109651">MDDLSSLDWSSSSSANKNNSFKPTFAAQTASFGSAAASFTSYPTLRPTPPPGPGSGRNTPLSNLSAQGSGQSNGVGSRLQATLSGATTKPGQDSFSGLISFGSNKNPTKLSLREQQERLDLEKRRREEEKRKQNQANYGDGQFFDILGRGSGGNGLGSSGTSRTGSPALAPPPMTSTMARYSSPLNGHSSSGDDDLFAAFDADTKVDQASHFPPQPKSTSTTPVLDLSNPGAWNQSAEAGGRVPMSTDTMETVPNDDDDPFGLNQLQTRTAMAVSPPAATSSDADDDDFLGDLAKPVEEVRRKTETQRQHQTQQQRQQRPPEPGKPIEGSDSDSDSNFEAKPAAKTGNPKVDNAIAQLVDYGFSVEDAKRGLSSSGRDLDVQAAVNWLLDDAHRQAKEKARAKQGGGHGGAQQVRAEEAASRGSSKSRDGTGPAWMRDAEGPSGRGNNRSLAGGNANGEDLAKTAAAMGTSFLKTANSLWKTGQKQLQKAVQDFQQEGGDPSQPKWMRTAGQEHTDSAHLGEEISVRRRAAAAAASETQAISSATEEAMMLESGARPVRQQHTSRQPMSNAHAVDSQLRTDGQASFRTQSPAGGLSSGPPSRPSSVPRWQQGASAIDSRVHLTRQAVEKESAQAYISPARRRKPAATAAVAEPGSKPDAVGLLEGDLLSNSTALPTRPAQMSSSVAPSRSNGTGANKPPVHPTSRPRPPHVQRQVPQVNSFVLQASAKHRADGAAHFKRGDYAAAHASYTASLADIPQSHPLLVVLYCNHALTALKTGEPRQAVSDADAALAVIGSGKGEGESVSLEDGTGATRDLKDLYGKAVTRKAEALEQMEKWAEAGQMWQICVESGVGGAVSIAGRQRCQSALQPKPKAAVPVSRLAPKPATPRPNAALSGLGGIGSGGSTATPTSASGRDFEAVQRLRAANQAAAREDSEKLGLLDQVDARVAAWRDGKKDNLRALLGSLERVLWEGSNWKPVGLHELVMPNKVKIVYMRAIGKTHPDKLPQDASTEVRMIAGTVFSTLNESWDKFKSDNKM</sequence>
<feature type="compositionally biased region" description="Polar residues" evidence="1">
    <location>
        <begin position="560"/>
        <end position="569"/>
    </location>
</feature>
<dbReference type="Proteomes" id="UP001642501">
    <property type="component" value="Unassembled WGS sequence"/>
</dbReference>
<accession>A0ABP0DV50</accession>
<feature type="region of interest" description="Disordered" evidence="1">
    <location>
        <begin position="40"/>
        <end position="352"/>
    </location>
</feature>
<gene>
    <name evidence="3" type="primary">SWA2</name>
    <name evidence="3" type="ORF">SEPCBS57363_004991</name>
</gene>
<feature type="compositionally biased region" description="Basic and acidic residues" evidence="1">
    <location>
        <begin position="111"/>
        <end position="132"/>
    </location>
</feature>
<dbReference type="PANTHER" id="PTHR23172">
    <property type="entry name" value="AUXILIN/CYCLIN G-ASSOCIATED KINASE-RELATED"/>
    <property type="match status" value="1"/>
</dbReference>